<feature type="compositionally biased region" description="Polar residues" evidence="1">
    <location>
        <begin position="238"/>
        <end position="249"/>
    </location>
</feature>
<keyword evidence="3" id="KW-1185">Reference proteome</keyword>
<evidence type="ECO:0000256" key="1">
    <source>
        <dbReference type="SAM" id="MobiDB-lite"/>
    </source>
</evidence>
<evidence type="ECO:0000313" key="3">
    <source>
        <dbReference type="Proteomes" id="UP001187415"/>
    </source>
</evidence>
<comment type="caution">
    <text evidence="2">The sequence shown here is derived from an EMBL/GenBank/DDBJ whole genome shotgun (WGS) entry which is preliminary data.</text>
</comment>
<feature type="compositionally biased region" description="Polar residues" evidence="1">
    <location>
        <begin position="264"/>
        <end position="275"/>
    </location>
</feature>
<reference evidence="2" key="1">
    <citation type="submission" date="2023-07" db="EMBL/GenBank/DDBJ databases">
        <title>Chromosome-level Genome Assembly of Striped Snakehead (Channa striata).</title>
        <authorList>
            <person name="Liu H."/>
        </authorList>
    </citation>
    <scope>NUCLEOTIDE SEQUENCE</scope>
    <source>
        <strain evidence="2">Gz</strain>
        <tissue evidence="2">Muscle</tissue>
    </source>
</reference>
<dbReference type="AlphaFoldDB" id="A0AA88IRY4"/>
<name>A0AA88IRY4_CHASR</name>
<protein>
    <submittedName>
        <fullName evidence="2">Uncharacterized protein</fullName>
    </submittedName>
</protein>
<feature type="compositionally biased region" description="Basic residues" evidence="1">
    <location>
        <begin position="139"/>
        <end position="152"/>
    </location>
</feature>
<feature type="region of interest" description="Disordered" evidence="1">
    <location>
        <begin position="238"/>
        <end position="275"/>
    </location>
</feature>
<sequence length="275" mass="29601">MPHVNAIKEQANFFPKNRLVVGAGTMEHVKNTGSLENTKVVMDLDAGVFAKAKARVTKEKDPRVAQELGRFSIATRDVQRVQRCVCFGPDFRLWSGAHSQRGLRGLITDCGVDVLSDCRLSGTARARHGAPDIRTRPPVSRRRRDARRRTCVRGRAPRDQAQAHHAIAVLTVTLVLAARCVAGALCGGGRLLLIYCESTISVYTFPLGYSVASQGVGHSEAIGLSGFLDRCGRQSEFTVPPESNFTKPSGASKAASSIRGVRGASSSKESQGSKD</sequence>
<evidence type="ECO:0000313" key="2">
    <source>
        <dbReference type="EMBL" id="KAK2814407.1"/>
    </source>
</evidence>
<dbReference type="Proteomes" id="UP001187415">
    <property type="component" value="Unassembled WGS sequence"/>
</dbReference>
<proteinExistence type="predicted"/>
<dbReference type="EMBL" id="JAUPFM010000050">
    <property type="protein sequence ID" value="KAK2814407.1"/>
    <property type="molecule type" value="Genomic_DNA"/>
</dbReference>
<gene>
    <name evidence="2" type="ORF">Q5P01_000535</name>
</gene>
<organism evidence="2 3">
    <name type="scientific">Channa striata</name>
    <name type="common">Snakehead murrel</name>
    <name type="synonym">Ophicephalus striatus</name>
    <dbReference type="NCBI Taxonomy" id="64152"/>
    <lineage>
        <taxon>Eukaryota</taxon>
        <taxon>Metazoa</taxon>
        <taxon>Chordata</taxon>
        <taxon>Craniata</taxon>
        <taxon>Vertebrata</taxon>
        <taxon>Euteleostomi</taxon>
        <taxon>Actinopterygii</taxon>
        <taxon>Neopterygii</taxon>
        <taxon>Teleostei</taxon>
        <taxon>Neoteleostei</taxon>
        <taxon>Acanthomorphata</taxon>
        <taxon>Anabantaria</taxon>
        <taxon>Anabantiformes</taxon>
        <taxon>Channoidei</taxon>
        <taxon>Channidae</taxon>
        <taxon>Channa</taxon>
    </lineage>
</organism>
<accession>A0AA88IRY4</accession>
<feature type="region of interest" description="Disordered" evidence="1">
    <location>
        <begin position="126"/>
        <end position="155"/>
    </location>
</feature>